<dbReference type="PANTHER" id="PTHR22835:SF659">
    <property type="entry name" value="GDSL LIPASE_ACYLHYDROLASE, PUTATIVE (AFU_ORTHOLOGUE AFUA_2G00510)-RELATED"/>
    <property type="match status" value="1"/>
</dbReference>
<dbReference type="GO" id="GO:0016787">
    <property type="term" value="F:hydrolase activity"/>
    <property type="evidence" value="ECO:0007669"/>
    <property type="project" value="UniProtKB-KW"/>
</dbReference>
<dbReference type="CDD" id="cd01846">
    <property type="entry name" value="fatty_acyltransferase_like"/>
    <property type="match status" value="1"/>
</dbReference>
<dbReference type="PROSITE" id="PS01098">
    <property type="entry name" value="LIPASE_GDSL_SER"/>
    <property type="match status" value="1"/>
</dbReference>
<accession>A0ABS5ZGD3</accession>
<dbReference type="InterPro" id="IPR036514">
    <property type="entry name" value="SGNH_hydro_sf"/>
</dbReference>
<dbReference type="RefSeq" id="WP_215821056.1">
    <property type="nucleotide sequence ID" value="NZ_JAGSOY010000051.1"/>
</dbReference>
<evidence type="ECO:0000313" key="3">
    <source>
        <dbReference type="Proteomes" id="UP000690515"/>
    </source>
</evidence>
<dbReference type="SUPFAM" id="SSF52266">
    <property type="entry name" value="SGNH hydrolase"/>
    <property type="match status" value="1"/>
</dbReference>
<dbReference type="Gene3D" id="3.40.50.1110">
    <property type="entry name" value="SGNH hydrolase"/>
    <property type="match status" value="1"/>
</dbReference>
<dbReference type="InterPro" id="IPR008265">
    <property type="entry name" value="Lipase_GDSL_AS"/>
</dbReference>
<sequence>MKIKTSIMMLHIDIIKNRIQHFKYLLGCFLFLVSFYAQAGLTIDRIIIFGDSLSDTGKMYQKSKGWLPSSPPYHEGRFSDGPIWVDYLKEKLQQKYTNQIEIINEAEGGATAAAYEKDSWNPTYQVINNLDFEFNQYTKNYQFKANDLVVIWAGANDYMTNGWRDSDTVMLAIDQLITKVLLAGANNVLVFNLPLLSTTPFAIHYEPEKFNELKEITEEHNKKLRRLIKTRSYKHVRLYDIAYEFSNIMKTPTYYGFHHIDQACYKKGYIWRPFLNNYYQSQQMIAKDVTFPSESNQTRTLDEMSAKEVYQLLMNSSLANNPMMQDALPSQQVYYSHDRRAEKNLDLAGDKPESCEGYLFWDKVHPTTAAHKILADKIFKFIQQRYVNYYSSY</sequence>
<comment type="caution">
    <text evidence="2">The sequence shown here is derived from an EMBL/GenBank/DDBJ whole genome shotgun (WGS) entry which is preliminary data.</text>
</comment>
<organism evidence="2 3">
    <name type="scientific">Zooshikella harenae</name>
    <dbReference type="NCBI Taxonomy" id="2827238"/>
    <lineage>
        <taxon>Bacteria</taxon>
        <taxon>Pseudomonadati</taxon>
        <taxon>Pseudomonadota</taxon>
        <taxon>Gammaproteobacteria</taxon>
        <taxon>Oceanospirillales</taxon>
        <taxon>Zooshikellaceae</taxon>
        <taxon>Zooshikella</taxon>
    </lineage>
</organism>
<keyword evidence="2" id="KW-0378">Hydrolase</keyword>
<dbReference type="InterPro" id="IPR001087">
    <property type="entry name" value="GDSL"/>
</dbReference>
<evidence type="ECO:0000256" key="1">
    <source>
        <dbReference type="ARBA" id="ARBA00008668"/>
    </source>
</evidence>
<keyword evidence="3" id="KW-1185">Reference proteome</keyword>
<dbReference type="PANTHER" id="PTHR22835">
    <property type="entry name" value="ZINC FINGER FYVE DOMAIN CONTAINING PROTEIN"/>
    <property type="match status" value="1"/>
</dbReference>
<comment type="similarity">
    <text evidence="1">Belongs to the 'GDSL' lipolytic enzyme family.</text>
</comment>
<dbReference type="Pfam" id="PF00657">
    <property type="entry name" value="Lipase_GDSL"/>
    <property type="match status" value="1"/>
</dbReference>
<reference evidence="2 3" key="1">
    <citation type="submission" date="2021-04" db="EMBL/GenBank/DDBJ databases">
        <authorList>
            <person name="Pira H."/>
            <person name="Risdian C."/>
            <person name="Wink J."/>
        </authorList>
    </citation>
    <scope>NUCLEOTIDE SEQUENCE [LARGE SCALE GENOMIC DNA]</scope>
    <source>
        <strain evidence="2 3">WH53</strain>
    </source>
</reference>
<evidence type="ECO:0000313" key="2">
    <source>
        <dbReference type="EMBL" id="MBU2712833.1"/>
    </source>
</evidence>
<dbReference type="EMBL" id="JAGSOY010000051">
    <property type="protein sequence ID" value="MBU2712833.1"/>
    <property type="molecule type" value="Genomic_DNA"/>
</dbReference>
<proteinExistence type="inferred from homology"/>
<name>A0ABS5ZGD3_9GAMM</name>
<gene>
    <name evidence="2" type="ORF">KCG35_17330</name>
</gene>
<protein>
    <submittedName>
        <fullName evidence="2">SGNH/GDSL hydrolase family protein</fullName>
    </submittedName>
</protein>
<dbReference type="Proteomes" id="UP000690515">
    <property type="component" value="Unassembled WGS sequence"/>
</dbReference>